<dbReference type="InParanoid" id="A0A194XQV2"/>
<evidence type="ECO:0000313" key="1">
    <source>
        <dbReference type="EMBL" id="KUJ22551.1"/>
    </source>
</evidence>
<proteinExistence type="predicted"/>
<accession>A0A194XQV2</accession>
<name>A0A194XQV2_MOLSC</name>
<dbReference type="EMBL" id="KQ947406">
    <property type="protein sequence ID" value="KUJ22551.1"/>
    <property type="molecule type" value="Genomic_DNA"/>
</dbReference>
<sequence>MRQTPHNPIYRGIYDEEINQYGFQAGGCLLFVLADEHSRDSCQFFNDDDDDAGIEHLSSIRRKTVLDFSMQSSIPTQLPSLPLPSPCRPQLSTCMWLAKRNFKLFRYQVSILLTNLSEAFAPLLFRSSRSITLPSEFFWCQILRLSFSGAGPLIRILSCLKFSPDSGHDVFCAGPAKFLSREQRSREVEDKMFRKGIVLSVVEKSQ</sequence>
<dbReference type="AlphaFoldDB" id="A0A194XQV2"/>
<protein>
    <submittedName>
        <fullName evidence="1">Uncharacterized protein</fullName>
    </submittedName>
</protein>
<evidence type="ECO:0000313" key="2">
    <source>
        <dbReference type="Proteomes" id="UP000070700"/>
    </source>
</evidence>
<keyword evidence="2" id="KW-1185">Reference proteome</keyword>
<dbReference type="RefSeq" id="XP_018076906.1">
    <property type="nucleotide sequence ID" value="XM_018206589.1"/>
</dbReference>
<gene>
    <name evidence="1" type="ORF">LY89DRAFT_303515</name>
</gene>
<dbReference type="Proteomes" id="UP000070700">
    <property type="component" value="Unassembled WGS sequence"/>
</dbReference>
<organism evidence="1 2">
    <name type="scientific">Mollisia scopiformis</name>
    <name type="common">Conifer needle endophyte fungus</name>
    <name type="synonym">Phialocephala scopiformis</name>
    <dbReference type="NCBI Taxonomy" id="149040"/>
    <lineage>
        <taxon>Eukaryota</taxon>
        <taxon>Fungi</taxon>
        <taxon>Dikarya</taxon>
        <taxon>Ascomycota</taxon>
        <taxon>Pezizomycotina</taxon>
        <taxon>Leotiomycetes</taxon>
        <taxon>Helotiales</taxon>
        <taxon>Mollisiaceae</taxon>
        <taxon>Mollisia</taxon>
    </lineage>
</organism>
<dbReference type="KEGG" id="psco:LY89DRAFT_303515"/>
<reference evidence="1 2" key="1">
    <citation type="submission" date="2015-10" db="EMBL/GenBank/DDBJ databases">
        <title>Full genome of DAOMC 229536 Phialocephala scopiformis, a fungal endophyte of spruce producing the potent anti-insectan compound rugulosin.</title>
        <authorList>
            <consortium name="DOE Joint Genome Institute"/>
            <person name="Walker A.K."/>
            <person name="Frasz S.L."/>
            <person name="Seifert K.A."/>
            <person name="Miller J.D."/>
            <person name="Mondo S.J."/>
            <person name="Labutti K."/>
            <person name="Lipzen A."/>
            <person name="Dockter R."/>
            <person name="Kennedy M."/>
            <person name="Grigoriev I.V."/>
            <person name="Spatafora J.W."/>
        </authorList>
    </citation>
    <scope>NUCLEOTIDE SEQUENCE [LARGE SCALE GENOMIC DNA]</scope>
    <source>
        <strain evidence="1 2">CBS 120377</strain>
    </source>
</reference>
<dbReference type="GeneID" id="28816315"/>